<gene>
    <name evidence="1" type="ORF">C492_07675</name>
</gene>
<sequence length="76" mass="8278">MGTSDVLFPALFWRLDVSCVRLFFSLSNRTSAVGDESADGDGLVFLSSTMNASFRTQAPFAGCFGFAMFCSLYNLL</sequence>
<dbReference type="EMBL" id="AOIA01000056">
    <property type="protein sequence ID" value="ELY62602.1"/>
    <property type="molecule type" value="Genomic_DNA"/>
</dbReference>
<evidence type="ECO:0000313" key="2">
    <source>
        <dbReference type="Proteomes" id="UP000011531"/>
    </source>
</evidence>
<protein>
    <submittedName>
        <fullName evidence="1">Uncharacterized protein</fullName>
    </submittedName>
</protein>
<dbReference type="AlphaFoldDB" id="L9XM32"/>
<proteinExistence type="predicted"/>
<evidence type="ECO:0000313" key="1">
    <source>
        <dbReference type="EMBL" id="ELY62602.1"/>
    </source>
</evidence>
<keyword evidence="2" id="KW-1185">Reference proteome</keyword>
<accession>L9XM32</accession>
<reference evidence="1 2" key="1">
    <citation type="journal article" date="2014" name="PLoS Genet.">
        <title>Phylogenetically driven sequencing of extremely halophilic archaea reveals strategies for static and dynamic osmo-response.</title>
        <authorList>
            <person name="Becker E.A."/>
            <person name="Seitzer P.M."/>
            <person name="Tritt A."/>
            <person name="Larsen D."/>
            <person name="Krusor M."/>
            <person name="Yao A.I."/>
            <person name="Wu D."/>
            <person name="Madern D."/>
            <person name="Eisen J.A."/>
            <person name="Darling A.E."/>
            <person name="Facciotti M.T."/>
        </authorList>
    </citation>
    <scope>NUCLEOTIDE SEQUENCE [LARGE SCALE GENOMIC DNA]</scope>
    <source>
        <strain evidence="1 2">DSM 18795</strain>
    </source>
</reference>
<organism evidence="1 2">
    <name type="scientific">Natronococcus jeotgali DSM 18795</name>
    <dbReference type="NCBI Taxonomy" id="1227498"/>
    <lineage>
        <taxon>Archaea</taxon>
        <taxon>Methanobacteriati</taxon>
        <taxon>Methanobacteriota</taxon>
        <taxon>Stenosarchaea group</taxon>
        <taxon>Halobacteria</taxon>
        <taxon>Halobacteriales</taxon>
        <taxon>Natrialbaceae</taxon>
        <taxon>Natronococcus</taxon>
    </lineage>
</organism>
<name>L9XM32_9EURY</name>
<dbReference type="Proteomes" id="UP000011531">
    <property type="component" value="Unassembled WGS sequence"/>
</dbReference>
<comment type="caution">
    <text evidence="1">The sequence shown here is derived from an EMBL/GenBank/DDBJ whole genome shotgun (WGS) entry which is preliminary data.</text>
</comment>